<protein>
    <submittedName>
        <fullName evidence="3">Uncharacterized protein</fullName>
    </submittedName>
</protein>
<name>Q0UPR5_PHANO</name>
<evidence type="ECO:0000313" key="3">
    <source>
        <dbReference type="EMBL" id="EAT86080.2"/>
    </source>
</evidence>
<evidence type="ECO:0000256" key="1">
    <source>
        <dbReference type="SAM" id="MobiDB-lite"/>
    </source>
</evidence>
<feature type="transmembrane region" description="Helical" evidence="2">
    <location>
        <begin position="12"/>
        <end position="31"/>
    </location>
</feature>
<dbReference type="RefSeq" id="XP_001796631.1">
    <property type="nucleotide sequence ID" value="XM_001796579.1"/>
</dbReference>
<evidence type="ECO:0000256" key="2">
    <source>
        <dbReference type="SAM" id="Phobius"/>
    </source>
</evidence>
<evidence type="ECO:0000313" key="4">
    <source>
        <dbReference type="Proteomes" id="UP000001055"/>
    </source>
</evidence>
<dbReference type="AlphaFoldDB" id="Q0UPR5"/>
<reference evidence="4" key="1">
    <citation type="journal article" date="2007" name="Plant Cell">
        <title>Dothideomycete-plant interactions illuminated by genome sequencing and EST analysis of the wheat pathogen Stagonospora nodorum.</title>
        <authorList>
            <person name="Hane J.K."/>
            <person name="Lowe R.G."/>
            <person name="Solomon P.S."/>
            <person name="Tan K.C."/>
            <person name="Schoch C.L."/>
            <person name="Spatafora J.W."/>
            <person name="Crous P.W."/>
            <person name="Kodira C."/>
            <person name="Birren B.W."/>
            <person name="Galagan J.E."/>
            <person name="Torriani S.F."/>
            <person name="McDonald B.A."/>
            <person name="Oliver R.P."/>
        </authorList>
    </citation>
    <scope>NUCLEOTIDE SEQUENCE [LARGE SCALE GENOMIC DNA]</scope>
    <source>
        <strain evidence="4">SN15 / ATCC MYA-4574 / FGSC 10173</strain>
    </source>
</reference>
<dbReference type="EMBL" id="CH445333">
    <property type="protein sequence ID" value="EAT86080.2"/>
    <property type="molecule type" value="Genomic_DNA"/>
</dbReference>
<gene>
    <name evidence="3" type="ORF">SNOG_06249</name>
</gene>
<keyword evidence="2" id="KW-0812">Transmembrane</keyword>
<dbReference type="VEuPathDB" id="FungiDB:JI435_062490"/>
<dbReference type="KEGG" id="pno:SNOG_06249"/>
<feature type="region of interest" description="Disordered" evidence="1">
    <location>
        <begin position="843"/>
        <end position="874"/>
    </location>
</feature>
<accession>Q0UPR5</accession>
<dbReference type="InParanoid" id="Q0UPR5"/>
<keyword evidence="2" id="KW-1133">Transmembrane helix</keyword>
<dbReference type="Proteomes" id="UP000001055">
    <property type="component" value="Unassembled WGS sequence"/>
</dbReference>
<sequence length="970" mass="112039">MHSPIRGYARCAGHMLFHLILMFGMLVRFLLSGSIQLIDMSLAWIEGQDTKHVLLLEWHPTPEFTLPLTRHPLLFTKAFADSKWLWDFNINRSLPRIKGEEIKPMLFLEWHTTPEHTLSIVTVENPSIILPLTRHALFFTQVFTNSKWLGDFHITLFRSLFFRKCIEMQVARMLAKKPGFLINYGKTSMVTVQIRETTTELSDGHSDSDEYVDLEFDILDQETDVGNADRQFVIVAPEVNDEESSTQLVFFTPQVERDEPTVDVTPETEQSNTIRLPDPSTVELGFVLLRIRSTTCELNAAPETLDVESTYELFYHSTLNISDIPSIRAHYYVYGYTVEPVVPASPIPPTLAVHNVVGTGLGPRVTYPSSEVKAKNYWNSLGDADRAYYLRHVRLYDTCHGDYLAQKQEWERILTYYPWTPQMQTFFPLWKYCEPVFAQFSPAFCQNLDISRQVQLFHRVRESESALKMCEKWIVEHIMPEVKTMLDWDVQHGEWKTDVEDAKAAAVTQDEELGKIWMAAKAKKDAREGAGWPVAQTAQLQTILDQENAEVEMKENEIRRWWKPATRVISITVEDDDALNSLTVAHWTPRFKVLDPEVASDHCFSQFVPGKDFTPVFRKLWHFEMPETDMMTREMMVHNGQVARPMRTSPEDMRRIRQMVNEPYKDAIDSLLGITFDQFSWLCATTPMEDLSGCICDRSTCEQCYPTAPNDTPPIRLEAWEISEQTAERERAYMLRNGSTMNGTKRNIANVIERIAEEAKKRPQYRNLNEMVNIQLRRDARRQQRANRPIVVPFYKPFEPAGKSLTEIAFKAYCIVILRELDMLPDAPPLLLKDLGLCRYPTTPQTDEAASLDSKLRGLKPKTKDDPEGLPFGPLAIKRKSHEISEDPELRETVPFHDRVIKKVHRRLVPVTIAGPQKGVKRSIENVHTYEEAPSKIRRTRRQQEGDDSTFSFAYKRFWPDSSSEDDFDL</sequence>
<organism evidence="3 4">
    <name type="scientific">Phaeosphaeria nodorum (strain SN15 / ATCC MYA-4574 / FGSC 10173)</name>
    <name type="common">Glume blotch fungus</name>
    <name type="synonym">Parastagonospora nodorum</name>
    <dbReference type="NCBI Taxonomy" id="321614"/>
    <lineage>
        <taxon>Eukaryota</taxon>
        <taxon>Fungi</taxon>
        <taxon>Dikarya</taxon>
        <taxon>Ascomycota</taxon>
        <taxon>Pezizomycotina</taxon>
        <taxon>Dothideomycetes</taxon>
        <taxon>Pleosporomycetidae</taxon>
        <taxon>Pleosporales</taxon>
        <taxon>Pleosporineae</taxon>
        <taxon>Phaeosphaeriaceae</taxon>
        <taxon>Parastagonospora</taxon>
    </lineage>
</organism>
<keyword evidence="2" id="KW-0472">Membrane</keyword>
<dbReference type="GeneID" id="5973510"/>
<proteinExistence type="predicted"/>